<accession>A0A2C9W5A5</accession>
<organism evidence="1">
    <name type="scientific">Manihot esculenta</name>
    <name type="common">Cassava</name>
    <name type="synonym">Jatropha manihot</name>
    <dbReference type="NCBI Taxonomy" id="3983"/>
    <lineage>
        <taxon>Eukaryota</taxon>
        <taxon>Viridiplantae</taxon>
        <taxon>Streptophyta</taxon>
        <taxon>Embryophyta</taxon>
        <taxon>Tracheophyta</taxon>
        <taxon>Spermatophyta</taxon>
        <taxon>Magnoliopsida</taxon>
        <taxon>eudicotyledons</taxon>
        <taxon>Gunneridae</taxon>
        <taxon>Pentapetalae</taxon>
        <taxon>rosids</taxon>
        <taxon>fabids</taxon>
        <taxon>Malpighiales</taxon>
        <taxon>Euphorbiaceae</taxon>
        <taxon>Crotonoideae</taxon>
        <taxon>Manihoteae</taxon>
        <taxon>Manihot</taxon>
    </lineage>
</organism>
<reference evidence="1" key="1">
    <citation type="submission" date="2016-02" db="EMBL/GenBank/DDBJ databases">
        <title>WGS assembly of Manihot esculenta.</title>
        <authorList>
            <person name="Bredeson J.V."/>
            <person name="Prochnik S.E."/>
            <person name="Lyons J.B."/>
            <person name="Schmutz J."/>
            <person name="Grimwood J."/>
            <person name="Vrebalov J."/>
            <person name="Bart R.S."/>
            <person name="Amuge T."/>
            <person name="Ferguson M.E."/>
            <person name="Green R."/>
            <person name="Putnam N."/>
            <person name="Stites J."/>
            <person name="Rounsley S."/>
            <person name="Rokhsar D.S."/>
        </authorList>
    </citation>
    <scope>NUCLEOTIDE SEQUENCE [LARGE SCALE GENOMIC DNA]</scope>
    <source>
        <tissue evidence="1">Leaf</tissue>
    </source>
</reference>
<protein>
    <submittedName>
        <fullName evidence="1">Uncharacterized protein</fullName>
    </submittedName>
</protein>
<dbReference type="EMBL" id="CM004389">
    <property type="protein sequence ID" value="OAY54364.1"/>
    <property type="molecule type" value="Genomic_DNA"/>
</dbReference>
<proteinExistence type="predicted"/>
<gene>
    <name evidence="1" type="ORF">MANES_03G068800</name>
</gene>
<sequence>MLEFELSGTACNFNLEFKVLSNFNPVRSNLARLQTGEILLHSSSINLFDGMGLSCISIVKSKLFFWIHHTLASTSTQT</sequence>
<evidence type="ECO:0000313" key="1">
    <source>
        <dbReference type="EMBL" id="OAY54364.1"/>
    </source>
</evidence>
<name>A0A2C9W5A5_MANES</name>
<dbReference type="AlphaFoldDB" id="A0A2C9W5A5"/>